<name>A0A7Y2W8W9_9HYPH</name>
<dbReference type="Proteomes" id="UP000530654">
    <property type="component" value="Unassembled WGS sequence"/>
</dbReference>
<reference evidence="1 2" key="1">
    <citation type="submission" date="2020-04" db="EMBL/GenBank/DDBJ databases">
        <title>Rhizobium bacterial biofertilizers improve the content of phenolic compounds of Lactuca sativa L. under non-saline and saline-stress conditions.</title>
        <authorList>
            <person name="Ayuso-Calles M."/>
            <person name="Garcia-Estevez I."/>
            <person name="Jimenez-Gomez A."/>
            <person name="Flores-Felix J.D."/>
            <person name="Escribano-Bailon M."/>
            <person name="Rivas R."/>
        </authorList>
    </citation>
    <scope>NUCLEOTIDE SEQUENCE [LARGE SCALE GENOMIC DNA]</scope>
    <source>
        <strain evidence="1 2">GPTR02</strain>
    </source>
</reference>
<sequence>MSAPFTSMQAALDLAKDQFSVIQGTQKDNAEIIKELSKAFIGSISELVHAAGGDNGYIEPWSDGVEDDIDRCFYSASNPIPQDVFKPRPGLLKLIVQGADMRGSR</sequence>
<comment type="caution">
    <text evidence="1">The sequence shown here is derived from an EMBL/GenBank/DDBJ whole genome shotgun (WGS) entry which is preliminary data.</text>
</comment>
<evidence type="ECO:0000313" key="1">
    <source>
        <dbReference type="EMBL" id="NNH67789.1"/>
    </source>
</evidence>
<dbReference type="AlphaFoldDB" id="A0A7Y2W8W9"/>
<organism evidence="1 2">
    <name type="scientific">Rhizobium laguerreae</name>
    <dbReference type="NCBI Taxonomy" id="1076926"/>
    <lineage>
        <taxon>Bacteria</taxon>
        <taxon>Pseudomonadati</taxon>
        <taxon>Pseudomonadota</taxon>
        <taxon>Alphaproteobacteria</taxon>
        <taxon>Hyphomicrobiales</taxon>
        <taxon>Rhizobiaceae</taxon>
        <taxon>Rhizobium/Agrobacterium group</taxon>
        <taxon>Rhizobium</taxon>
    </lineage>
</organism>
<dbReference type="EMBL" id="JABEQY010000047">
    <property type="protein sequence ID" value="NNH67789.1"/>
    <property type="molecule type" value="Genomic_DNA"/>
</dbReference>
<evidence type="ECO:0000313" key="2">
    <source>
        <dbReference type="Proteomes" id="UP000530654"/>
    </source>
</evidence>
<gene>
    <name evidence="1" type="ORF">HLI17_31815</name>
</gene>
<protein>
    <submittedName>
        <fullName evidence="1">Uncharacterized protein</fullName>
    </submittedName>
</protein>
<dbReference type="RefSeq" id="WP_170282852.1">
    <property type="nucleotide sequence ID" value="NZ_JABEQY010000047.1"/>
</dbReference>
<accession>A0A7Y2W8W9</accession>
<proteinExistence type="predicted"/>